<evidence type="ECO:0000313" key="7">
    <source>
        <dbReference type="EMBL" id="KAF2873234.1"/>
    </source>
</evidence>
<dbReference type="GO" id="GO:0000122">
    <property type="term" value="P:negative regulation of transcription by RNA polymerase II"/>
    <property type="evidence" value="ECO:0007669"/>
    <property type="project" value="TreeGrafter"/>
</dbReference>
<dbReference type="PROSITE" id="PS50118">
    <property type="entry name" value="HMG_BOX_2"/>
    <property type="match status" value="1"/>
</dbReference>
<feature type="compositionally biased region" description="Polar residues" evidence="5">
    <location>
        <begin position="523"/>
        <end position="539"/>
    </location>
</feature>
<feature type="compositionally biased region" description="Low complexity" evidence="5">
    <location>
        <begin position="107"/>
        <end position="123"/>
    </location>
</feature>
<dbReference type="FunFam" id="1.10.30.10:FF:000041">
    <property type="entry name" value="HMG box family protein"/>
    <property type="match status" value="1"/>
</dbReference>
<dbReference type="InterPro" id="IPR009071">
    <property type="entry name" value="HMG_box_dom"/>
</dbReference>
<keyword evidence="8" id="KW-1185">Reference proteome</keyword>
<evidence type="ECO:0000256" key="3">
    <source>
        <dbReference type="ARBA" id="ARBA00023163"/>
    </source>
</evidence>
<keyword evidence="2 4" id="KW-0238">DNA-binding</keyword>
<name>A0A7C8I8C8_9PLEO</name>
<feature type="region of interest" description="Disordered" evidence="5">
    <location>
        <begin position="238"/>
        <end position="262"/>
    </location>
</feature>
<dbReference type="SUPFAM" id="SSF47095">
    <property type="entry name" value="HMG-box"/>
    <property type="match status" value="1"/>
</dbReference>
<feature type="region of interest" description="Disordered" evidence="5">
    <location>
        <begin position="508"/>
        <end position="542"/>
    </location>
</feature>
<keyword evidence="1" id="KW-0805">Transcription regulation</keyword>
<evidence type="ECO:0000259" key="6">
    <source>
        <dbReference type="PROSITE" id="PS50118"/>
    </source>
</evidence>
<proteinExistence type="predicted"/>
<feature type="domain" description="HMG box" evidence="6">
    <location>
        <begin position="141"/>
        <end position="209"/>
    </location>
</feature>
<dbReference type="GO" id="GO:0000978">
    <property type="term" value="F:RNA polymerase II cis-regulatory region sequence-specific DNA binding"/>
    <property type="evidence" value="ECO:0007669"/>
    <property type="project" value="TreeGrafter"/>
</dbReference>
<accession>A0A7C8I8C8</accession>
<evidence type="ECO:0000256" key="5">
    <source>
        <dbReference type="SAM" id="MobiDB-lite"/>
    </source>
</evidence>
<feature type="region of interest" description="Disordered" evidence="5">
    <location>
        <begin position="280"/>
        <end position="373"/>
    </location>
</feature>
<evidence type="ECO:0000313" key="8">
    <source>
        <dbReference type="Proteomes" id="UP000481861"/>
    </source>
</evidence>
<dbReference type="InterPro" id="IPR036910">
    <property type="entry name" value="HMG_box_dom_sf"/>
</dbReference>
<comment type="caution">
    <text evidence="7">The sequence shown here is derived from an EMBL/GenBank/DDBJ whole genome shotgun (WGS) entry which is preliminary data.</text>
</comment>
<protein>
    <recommendedName>
        <fullName evidence="6">HMG box domain-containing protein</fullName>
    </recommendedName>
</protein>
<feature type="DNA-binding region" description="HMG box" evidence="4">
    <location>
        <begin position="141"/>
        <end position="209"/>
    </location>
</feature>
<dbReference type="Pfam" id="PF00505">
    <property type="entry name" value="HMG_box"/>
    <property type="match status" value="1"/>
</dbReference>
<dbReference type="Proteomes" id="UP000481861">
    <property type="component" value="Unassembled WGS sequence"/>
</dbReference>
<evidence type="ECO:0000256" key="1">
    <source>
        <dbReference type="ARBA" id="ARBA00023015"/>
    </source>
</evidence>
<dbReference type="SMART" id="SM00398">
    <property type="entry name" value="HMG"/>
    <property type="match status" value="1"/>
</dbReference>
<evidence type="ECO:0000256" key="2">
    <source>
        <dbReference type="ARBA" id="ARBA00023125"/>
    </source>
</evidence>
<dbReference type="GO" id="GO:0030154">
    <property type="term" value="P:cell differentiation"/>
    <property type="evidence" value="ECO:0007669"/>
    <property type="project" value="TreeGrafter"/>
</dbReference>
<feature type="compositionally biased region" description="Low complexity" evidence="5">
    <location>
        <begin position="292"/>
        <end position="303"/>
    </location>
</feature>
<gene>
    <name evidence="7" type="ORF">BDV95DRAFT_593593</name>
</gene>
<dbReference type="InterPro" id="IPR050140">
    <property type="entry name" value="SRY-related_HMG-box_TF-like"/>
</dbReference>
<feature type="compositionally biased region" description="Low complexity" evidence="5">
    <location>
        <begin position="510"/>
        <end position="522"/>
    </location>
</feature>
<reference evidence="7 8" key="1">
    <citation type="submission" date="2020-01" db="EMBL/GenBank/DDBJ databases">
        <authorList>
            <consortium name="DOE Joint Genome Institute"/>
            <person name="Haridas S."/>
            <person name="Albert R."/>
            <person name="Binder M."/>
            <person name="Bloem J."/>
            <person name="Labutti K."/>
            <person name="Salamov A."/>
            <person name="Andreopoulos B."/>
            <person name="Baker S.E."/>
            <person name="Barry K."/>
            <person name="Bills G."/>
            <person name="Bluhm B.H."/>
            <person name="Cannon C."/>
            <person name="Castanera R."/>
            <person name="Culley D.E."/>
            <person name="Daum C."/>
            <person name="Ezra D."/>
            <person name="Gonzalez J.B."/>
            <person name="Henrissat B."/>
            <person name="Kuo A."/>
            <person name="Liang C."/>
            <person name="Lipzen A."/>
            <person name="Lutzoni F."/>
            <person name="Magnuson J."/>
            <person name="Mondo S."/>
            <person name="Nolan M."/>
            <person name="Ohm R."/>
            <person name="Pangilinan J."/>
            <person name="Park H.-J.H."/>
            <person name="Ramirez L."/>
            <person name="Alfaro M."/>
            <person name="Sun H."/>
            <person name="Tritt A."/>
            <person name="Yoshinaga Y."/>
            <person name="Zwiers L.-H.L."/>
            <person name="Turgeon B.G."/>
            <person name="Goodwin S.B."/>
            <person name="Spatafora J.W."/>
            <person name="Crous P.W."/>
            <person name="Grigoriev I.V."/>
        </authorList>
    </citation>
    <scope>NUCLEOTIDE SEQUENCE [LARGE SCALE GENOMIC DNA]</scope>
    <source>
        <strain evidence="7 8">CBS 611.86</strain>
    </source>
</reference>
<feature type="compositionally biased region" description="Polar residues" evidence="5">
    <location>
        <begin position="242"/>
        <end position="254"/>
    </location>
</feature>
<dbReference type="GO" id="GO:0001228">
    <property type="term" value="F:DNA-binding transcription activator activity, RNA polymerase II-specific"/>
    <property type="evidence" value="ECO:0007669"/>
    <property type="project" value="TreeGrafter"/>
</dbReference>
<dbReference type="AlphaFoldDB" id="A0A7C8I8C8"/>
<organism evidence="7 8">
    <name type="scientific">Massariosphaeria phaeospora</name>
    <dbReference type="NCBI Taxonomy" id="100035"/>
    <lineage>
        <taxon>Eukaryota</taxon>
        <taxon>Fungi</taxon>
        <taxon>Dikarya</taxon>
        <taxon>Ascomycota</taxon>
        <taxon>Pezizomycotina</taxon>
        <taxon>Dothideomycetes</taxon>
        <taxon>Pleosporomycetidae</taxon>
        <taxon>Pleosporales</taxon>
        <taxon>Pleosporales incertae sedis</taxon>
        <taxon>Massariosphaeria</taxon>
    </lineage>
</organism>
<dbReference type="GO" id="GO:0005634">
    <property type="term" value="C:nucleus"/>
    <property type="evidence" value="ECO:0007669"/>
    <property type="project" value="UniProtKB-UniRule"/>
</dbReference>
<keyword evidence="4" id="KW-0539">Nucleus</keyword>
<dbReference type="OrthoDB" id="6247875at2759"/>
<sequence>MLANRVLPPILRPPSPPLPVATFINIPRRYVRSNMQIDDDPSRSSNEDANSVRNLRKNSRLHDGQTGSTSSPVHRTKEEPSPTSSPPRALRKQVLSFENEVNGGGPVEENSPMDPMAPPSASSVGSGDFGHVCLCQSEPKIPRPRNAFILYRQHHQHTIVARNPGLANPDISKIIGEQWQAESEEQKKVWQDLAQEEKARHHEQYPDYRYQPRRTLKPLDPAVQHTTIDKYRCSRCGGRSIKTPTSPFPSSAGTPTLPLPNVSEGLTPTTRYLPMMSNLSLDSPARRHGPGPSSLSQLQVPSSAREDATMYSPMTPDLKRRRVNYPANPNNGRRTDGPYYTQARRESLPPIQVRQSPPNSATMPPPRTPRDMRRGSVDLSLLVPNPHDQSRSVEAMVMSVPYHVKIKVLGRITPPLKPPGPTSPAMQVRGAIIAIEGDDTPAIQELAAWLHDFLAKDKECHPRVFEPPKAPKDDAKDVSFEDYLGLIQKWHSKSDDMIKYITTPFVPAPSDSTTSTTTDSSDQPTKPKTQAPSSPSPDLSTKPVIILPTYQLRASDAYTSRIPIQDAYSPTDHWQWIATLWRGTVGPDLTLYVKSFDAQDGLGSAKLVELDDGVRCLTVMRERGGRFEESALRRVGFEVGEWVRGVGVGMGVAGRKGSS</sequence>
<dbReference type="PANTHER" id="PTHR10270:SF320">
    <property type="entry name" value="BOX TRANSCRIPTIONAL REGULATOR, PUTATIVE (AFU_ORTHOLOGUE AFUA_4G10820)-RELATED"/>
    <property type="match status" value="1"/>
</dbReference>
<keyword evidence="3" id="KW-0804">Transcription</keyword>
<evidence type="ECO:0000256" key="4">
    <source>
        <dbReference type="PROSITE-ProRule" id="PRU00267"/>
    </source>
</evidence>
<dbReference type="Gene3D" id="1.10.30.10">
    <property type="entry name" value="High mobility group box domain"/>
    <property type="match status" value="1"/>
</dbReference>
<dbReference type="CDD" id="cd01389">
    <property type="entry name" value="HMG-box_ROX1-like"/>
    <property type="match status" value="1"/>
</dbReference>
<dbReference type="PANTHER" id="PTHR10270">
    <property type="entry name" value="SOX TRANSCRIPTION FACTOR"/>
    <property type="match status" value="1"/>
</dbReference>
<feature type="region of interest" description="Disordered" evidence="5">
    <location>
        <begin position="34"/>
        <end position="124"/>
    </location>
</feature>
<dbReference type="EMBL" id="JAADJZ010000008">
    <property type="protein sequence ID" value="KAF2873234.1"/>
    <property type="molecule type" value="Genomic_DNA"/>
</dbReference>